<gene>
    <name evidence="2" type="ORF">GGQ57_001102</name>
</gene>
<sequence>MKNLIVPILSGCLFLLGTVACSEQPSAGKQIVLPSEIAISKEKLMDKIKGGWAGQTIGCTYGGPTEFRYNGTMIQDYVPISWPDGYIKWWYENNPGLYDDVYMDLTFVDVFDRLGLDAPVDSFAMAFAKAGYMLWHANQAARYNILQGIMPPASGHWLNNPHADDLDYQIEADYAGLMSPGMPNTASEISDKIGHIMNYGDGWYGGVYVGAMYSLAFVSDDIGFIVTEALKTIPKESRYYQCMNDVIRWHNEFPDDWKRTWFECEKKWSEDVGCPDGVFVPFNIDAVINSAYIVIGLLYGEGDFYKTMDIATRCGQDSDCNPASAAGILGTVLGYSKIPDYWLKNLKEVEDMDFAYTTISLNKAYRMSFDQALQVVERNGGKIEGDQVLISCQQPVPVKLEKAFDGLYPVDRIGVNKRVADVGNVGFEGTGIVFKGHVQSNNNEYVARVEMYIDGELVETANLPASYITRRHELFWKYQLPKKPHTVSFKWLNPQPDASVNFGEAIVYSDTPLKINHQ</sequence>
<protein>
    <recommendedName>
        <fullName evidence="4">ADP-ribosylglycohydrolase family protein</fullName>
    </recommendedName>
</protein>
<dbReference type="Gene3D" id="1.10.4080.10">
    <property type="entry name" value="ADP-ribosylation/Crystallin J1"/>
    <property type="match status" value="1"/>
</dbReference>
<feature type="signal peptide" evidence="1">
    <location>
        <begin position="1"/>
        <end position="22"/>
    </location>
</feature>
<keyword evidence="3" id="KW-1185">Reference proteome</keyword>
<reference evidence="2 3" key="1">
    <citation type="submission" date="2020-08" db="EMBL/GenBank/DDBJ databases">
        <title>Genomic Encyclopedia of Type Strains, Phase IV (KMG-IV): sequencing the most valuable type-strain genomes for metagenomic binning, comparative biology and taxonomic classification.</title>
        <authorList>
            <person name="Goeker M."/>
        </authorList>
    </citation>
    <scope>NUCLEOTIDE SEQUENCE [LARGE SCALE GENOMIC DNA]</scope>
    <source>
        <strain evidence="2 3">DSM 102983</strain>
    </source>
</reference>
<keyword evidence="1" id="KW-0732">Signal</keyword>
<evidence type="ECO:0008006" key="4">
    <source>
        <dbReference type="Google" id="ProtNLM"/>
    </source>
</evidence>
<dbReference type="SUPFAM" id="SSF101478">
    <property type="entry name" value="ADP-ribosylglycohydrolase"/>
    <property type="match status" value="1"/>
</dbReference>
<feature type="chain" id="PRO_5046422030" description="ADP-ribosylglycohydrolase family protein" evidence="1">
    <location>
        <begin position="23"/>
        <end position="518"/>
    </location>
</feature>
<accession>A0ABR6KK37</accession>
<proteinExistence type="predicted"/>
<dbReference type="RefSeq" id="WP_183669410.1">
    <property type="nucleotide sequence ID" value="NZ_BMPB01000003.1"/>
</dbReference>
<evidence type="ECO:0000313" key="2">
    <source>
        <dbReference type="EMBL" id="MBB4621208.1"/>
    </source>
</evidence>
<dbReference type="EMBL" id="JACHOC010000002">
    <property type="protein sequence ID" value="MBB4621208.1"/>
    <property type="molecule type" value="Genomic_DNA"/>
</dbReference>
<organism evidence="2 3">
    <name type="scientific">Parabacteroides faecis</name>
    <dbReference type="NCBI Taxonomy" id="1217282"/>
    <lineage>
        <taxon>Bacteria</taxon>
        <taxon>Pseudomonadati</taxon>
        <taxon>Bacteroidota</taxon>
        <taxon>Bacteroidia</taxon>
        <taxon>Bacteroidales</taxon>
        <taxon>Tannerellaceae</taxon>
        <taxon>Parabacteroides</taxon>
    </lineage>
</organism>
<comment type="caution">
    <text evidence="2">The sequence shown here is derived from an EMBL/GenBank/DDBJ whole genome shotgun (WGS) entry which is preliminary data.</text>
</comment>
<dbReference type="PROSITE" id="PS51257">
    <property type="entry name" value="PROKAR_LIPOPROTEIN"/>
    <property type="match status" value="1"/>
</dbReference>
<dbReference type="InterPro" id="IPR036705">
    <property type="entry name" value="Ribosyl_crysJ1_sf"/>
</dbReference>
<dbReference type="Proteomes" id="UP000533637">
    <property type="component" value="Unassembled WGS sequence"/>
</dbReference>
<evidence type="ECO:0000256" key="1">
    <source>
        <dbReference type="SAM" id="SignalP"/>
    </source>
</evidence>
<name>A0ABR6KK37_9BACT</name>
<dbReference type="InterPro" id="IPR005502">
    <property type="entry name" value="Ribosyl_crysJ1"/>
</dbReference>
<evidence type="ECO:0000313" key="3">
    <source>
        <dbReference type="Proteomes" id="UP000533637"/>
    </source>
</evidence>
<dbReference type="Pfam" id="PF03747">
    <property type="entry name" value="ADP_ribosyl_GH"/>
    <property type="match status" value="1"/>
</dbReference>